<feature type="compositionally biased region" description="Polar residues" evidence="1">
    <location>
        <begin position="1"/>
        <end position="12"/>
    </location>
</feature>
<reference evidence="2 3" key="1">
    <citation type="submission" date="2023-11" db="EMBL/GenBank/DDBJ databases">
        <title>Halocaridina rubra genome assembly.</title>
        <authorList>
            <person name="Smith C."/>
        </authorList>
    </citation>
    <scope>NUCLEOTIDE SEQUENCE [LARGE SCALE GENOMIC DNA]</scope>
    <source>
        <strain evidence="2">EP-1</strain>
        <tissue evidence="2">Whole</tissue>
    </source>
</reference>
<feature type="compositionally biased region" description="Basic and acidic residues" evidence="1">
    <location>
        <begin position="41"/>
        <end position="56"/>
    </location>
</feature>
<keyword evidence="3" id="KW-1185">Reference proteome</keyword>
<proteinExistence type="predicted"/>
<sequence length="119" mass="13732">MTATNSMTSLNKSPRPKSTMANMADDVSMRCSSRQLVSEEEVLHPGRDQQPREQWKRSKSQTFSQISQVALAAAIMQRAANESRERRRMLAEDESPEYNRIFQEIIDLRDKENPFESLV</sequence>
<evidence type="ECO:0000313" key="2">
    <source>
        <dbReference type="EMBL" id="KAK7085128.1"/>
    </source>
</evidence>
<evidence type="ECO:0000256" key="1">
    <source>
        <dbReference type="SAM" id="MobiDB-lite"/>
    </source>
</evidence>
<dbReference type="AlphaFoldDB" id="A0AAN8XP45"/>
<comment type="caution">
    <text evidence="2">The sequence shown here is derived from an EMBL/GenBank/DDBJ whole genome shotgun (WGS) entry which is preliminary data.</text>
</comment>
<feature type="non-terminal residue" evidence="2">
    <location>
        <position position="119"/>
    </location>
</feature>
<feature type="region of interest" description="Disordered" evidence="1">
    <location>
        <begin position="1"/>
        <end position="22"/>
    </location>
</feature>
<name>A0AAN8XP45_HALRR</name>
<evidence type="ECO:0000313" key="3">
    <source>
        <dbReference type="Proteomes" id="UP001381693"/>
    </source>
</evidence>
<dbReference type="EMBL" id="JAXCGZ010001896">
    <property type="protein sequence ID" value="KAK7085128.1"/>
    <property type="molecule type" value="Genomic_DNA"/>
</dbReference>
<accession>A0AAN8XP45</accession>
<dbReference type="Proteomes" id="UP001381693">
    <property type="component" value="Unassembled WGS sequence"/>
</dbReference>
<gene>
    <name evidence="2" type="ORF">SK128_019213</name>
</gene>
<feature type="region of interest" description="Disordered" evidence="1">
    <location>
        <begin position="36"/>
        <end position="61"/>
    </location>
</feature>
<protein>
    <submittedName>
        <fullName evidence="2">Uncharacterized protein</fullName>
    </submittedName>
</protein>
<organism evidence="2 3">
    <name type="scientific">Halocaridina rubra</name>
    <name type="common">Hawaiian red shrimp</name>
    <dbReference type="NCBI Taxonomy" id="373956"/>
    <lineage>
        <taxon>Eukaryota</taxon>
        <taxon>Metazoa</taxon>
        <taxon>Ecdysozoa</taxon>
        <taxon>Arthropoda</taxon>
        <taxon>Crustacea</taxon>
        <taxon>Multicrustacea</taxon>
        <taxon>Malacostraca</taxon>
        <taxon>Eumalacostraca</taxon>
        <taxon>Eucarida</taxon>
        <taxon>Decapoda</taxon>
        <taxon>Pleocyemata</taxon>
        <taxon>Caridea</taxon>
        <taxon>Atyoidea</taxon>
        <taxon>Atyidae</taxon>
        <taxon>Halocaridina</taxon>
    </lineage>
</organism>